<dbReference type="EMBL" id="JQIM01000008">
    <property type="protein sequence ID" value="KGX15880.1"/>
    <property type="molecule type" value="Genomic_DNA"/>
</dbReference>
<reference evidence="1 3" key="1">
    <citation type="submission" date="2014-08" db="EMBL/GenBank/DDBJ databases">
        <authorList>
            <person name="Bunnell A."/>
            <person name="Chain P.S."/>
            <person name="Chertkov O."/>
            <person name="Currie B.J."/>
            <person name="Daligault H.E."/>
            <person name="Davenport K.W."/>
            <person name="Davis C."/>
            <person name="Gleasner C.D."/>
            <person name="Johnson S.L."/>
            <person name="Kaestli M."/>
            <person name="Koren S."/>
            <person name="Kunde Y.A."/>
            <person name="Mayo M."/>
            <person name="McMurry K.K."/>
            <person name="Price E.P."/>
            <person name="Reitenga K.G."/>
            <person name="Robison R."/>
            <person name="Rosovitz M.J."/>
            <person name="Sarovich D.S."/>
            <person name="Teshima H."/>
        </authorList>
    </citation>
    <scope>NUCLEOTIDE SEQUENCE [LARGE SCALE GENOMIC DNA]</scope>
    <source>
        <strain evidence="1 3">MSHR44</strain>
    </source>
</reference>
<proteinExistence type="predicted"/>
<reference evidence="2 4" key="2">
    <citation type="submission" date="2017-11" db="EMBL/GenBank/DDBJ databases">
        <title>Molecular characterization of Burkholderia pseudomallei and closely related isolates from Vietnam.</title>
        <authorList>
            <person name="Ustinov D.V."/>
            <person name="Antonov A.S."/>
            <person name="Avdusheva E.F."/>
            <person name="Shpak I.M."/>
            <person name="Zakharova I.B."/>
            <person name="Thi L.A."/>
            <person name="Teteryatnikova N."/>
            <person name="Lopasteyskaya Y.A."/>
            <person name="Kuzyutina J.A."/>
            <person name="Ngo T.N."/>
            <person name="Victorov D.V."/>
        </authorList>
    </citation>
    <scope>NUCLEOTIDE SEQUENCE [LARGE SCALE GENOMIC DNA]</scope>
    <source>
        <strain evidence="2 4">V1512</strain>
    </source>
</reference>
<evidence type="ECO:0000313" key="4">
    <source>
        <dbReference type="Proteomes" id="UP000231878"/>
    </source>
</evidence>
<dbReference type="EMBL" id="PHRB01000017">
    <property type="protein sequence ID" value="PJO64868.1"/>
    <property type="molecule type" value="Genomic_DNA"/>
</dbReference>
<dbReference type="KEGG" id="but:X994_5363"/>
<dbReference type="AlphaFoldDB" id="A0A095QET5"/>
<evidence type="ECO:0000313" key="1">
    <source>
        <dbReference type="EMBL" id="KGX15880.1"/>
    </source>
</evidence>
<dbReference type="Proteomes" id="UP000231878">
    <property type="component" value="Unassembled WGS sequence"/>
</dbReference>
<organism evidence="1 3">
    <name type="scientific">Burkholderia pseudomallei</name>
    <name type="common">Pseudomonas pseudomallei</name>
    <dbReference type="NCBI Taxonomy" id="28450"/>
    <lineage>
        <taxon>Bacteria</taxon>
        <taxon>Pseudomonadati</taxon>
        <taxon>Pseudomonadota</taxon>
        <taxon>Betaproteobacteria</taxon>
        <taxon>Burkholderiales</taxon>
        <taxon>Burkholderiaceae</taxon>
        <taxon>Burkholderia</taxon>
        <taxon>pseudomallei group</taxon>
    </lineage>
</organism>
<name>A0A095QET5_BURPE</name>
<comment type="caution">
    <text evidence="1">The sequence shown here is derived from an EMBL/GenBank/DDBJ whole genome shotgun (WGS) entry which is preliminary data.</text>
</comment>
<evidence type="ECO:0000313" key="2">
    <source>
        <dbReference type="EMBL" id="PJO64868.1"/>
    </source>
</evidence>
<dbReference type="Proteomes" id="UP000030475">
    <property type="component" value="Unassembled WGS sequence"/>
</dbReference>
<gene>
    <name evidence="2" type="ORF">CWD88_18060</name>
    <name evidence="1" type="ORF">Y036_5809</name>
</gene>
<accession>A0A095QET5</accession>
<evidence type="ECO:0000313" key="3">
    <source>
        <dbReference type="Proteomes" id="UP000030475"/>
    </source>
</evidence>
<sequence length="60" mass="6471">MHAIRAMRAAFDTHRLLVTPTRRARTPAARIGHALRYCVCVAAPPRSSDAARSASPGCVK</sequence>
<protein>
    <submittedName>
        <fullName evidence="1">Uncharacterized protein</fullName>
    </submittedName>
</protein>